<evidence type="ECO:0000256" key="1">
    <source>
        <dbReference type="ARBA" id="ARBA00004453"/>
    </source>
</evidence>
<protein>
    <recommendedName>
        <fullName evidence="5">DNA-binding protein</fullName>
    </recommendedName>
</protein>
<dbReference type="PIRSF" id="PIRSF002096">
    <property type="entry name" value="HnS"/>
    <property type="match status" value="1"/>
</dbReference>
<evidence type="ECO:0000256" key="2">
    <source>
        <dbReference type="ARBA" id="ARBA00010610"/>
    </source>
</evidence>
<dbReference type="GO" id="GO:0009295">
    <property type="term" value="C:nucleoid"/>
    <property type="evidence" value="ECO:0007669"/>
    <property type="project" value="UniProtKB-SubCell"/>
</dbReference>
<organism evidence="8 9">
    <name type="scientific">Buttiauxella agrestis</name>
    <dbReference type="NCBI Taxonomy" id="82977"/>
    <lineage>
        <taxon>Bacteria</taxon>
        <taxon>Pseudomonadati</taxon>
        <taxon>Pseudomonadota</taxon>
        <taxon>Gammaproteobacteria</taxon>
        <taxon>Enterobacterales</taxon>
        <taxon>Enterobacteriaceae</taxon>
        <taxon>Buttiauxella</taxon>
    </lineage>
</organism>
<evidence type="ECO:0000256" key="4">
    <source>
        <dbReference type="ARBA" id="ARBA00023125"/>
    </source>
</evidence>
<feature type="domain" description="DNA-binding protein H-NS-like C-terminal" evidence="7">
    <location>
        <begin position="87"/>
        <end position="134"/>
    </location>
</feature>
<gene>
    <name evidence="8" type="primary">stpA</name>
    <name evidence="8" type="ORF">NCTC12119_04786</name>
</gene>
<dbReference type="GO" id="GO:0003680">
    <property type="term" value="F:minor groove of adenine-thymine-rich DNA binding"/>
    <property type="evidence" value="ECO:0007669"/>
    <property type="project" value="TreeGrafter"/>
</dbReference>
<evidence type="ECO:0000313" key="9">
    <source>
        <dbReference type="Proteomes" id="UP000255528"/>
    </source>
</evidence>
<sequence>MSEAIKSLNNIRTLRAQARELPLEVLEEVLEKLTVVVEERREDDSAKQAEIEERNQKLQTFRQMMEDEGINPEDLLGVFSAKSDKVKKVREPRPAKYKYTNEDGETKTWTGQGRTPKALAKQLAAGKSLDEFLI</sequence>
<dbReference type="SMART" id="SM00528">
    <property type="entry name" value="HNS"/>
    <property type="match status" value="1"/>
</dbReference>
<dbReference type="GO" id="GO:0046983">
    <property type="term" value="F:protein dimerization activity"/>
    <property type="evidence" value="ECO:0007669"/>
    <property type="project" value="InterPro"/>
</dbReference>
<dbReference type="GO" id="GO:0030527">
    <property type="term" value="F:structural constituent of chromatin"/>
    <property type="evidence" value="ECO:0007669"/>
    <property type="project" value="InterPro"/>
</dbReference>
<dbReference type="EMBL" id="UIGI01000002">
    <property type="protein sequence ID" value="SUY92757.1"/>
    <property type="molecule type" value="Genomic_DNA"/>
</dbReference>
<proteinExistence type="inferred from homology"/>
<comment type="subcellular location">
    <subcellularLocation>
        <location evidence="1">Cytoplasm</location>
        <location evidence="1">Nucleoid</location>
    </subcellularLocation>
</comment>
<dbReference type="Pfam" id="PF00816">
    <property type="entry name" value="Histone_HNS"/>
    <property type="match status" value="1"/>
</dbReference>
<dbReference type="Gene3D" id="4.10.430.10">
    <property type="entry name" value="Histone-like protein H-NS, C-terminal domain"/>
    <property type="match status" value="1"/>
</dbReference>
<dbReference type="PANTHER" id="PTHR38097:SF2">
    <property type="entry name" value="DNA-BINDING PROTEIN STPA"/>
    <property type="match status" value="1"/>
</dbReference>
<evidence type="ECO:0000259" key="7">
    <source>
        <dbReference type="SMART" id="SM00528"/>
    </source>
</evidence>
<dbReference type="InterPro" id="IPR037150">
    <property type="entry name" value="H-NS_C_dom_sf"/>
</dbReference>
<dbReference type="GO" id="GO:0000976">
    <property type="term" value="F:transcription cis-regulatory region binding"/>
    <property type="evidence" value="ECO:0007669"/>
    <property type="project" value="TreeGrafter"/>
</dbReference>
<reference evidence="8 9" key="1">
    <citation type="submission" date="2018-06" db="EMBL/GenBank/DDBJ databases">
        <authorList>
            <consortium name="Pathogen Informatics"/>
            <person name="Doyle S."/>
        </authorList>
    </citation>
    <scope>NUCLEOTIDE SEQUENCE [LARGE SCALE GENOMIC DNA]</scope>
    <source>
        <strain evidence="8 9">NCTC12119</strain>
    </source>
</reference>
<keyword evidence="4 5" id="KW-0238">DNA-binding</keyword>
<dbReference type="Pfam" id="PF22470">
    <property type="entry name" value="Histone_HNS_N"/>
    <property type="match status" value="1"/>
</dbReference>
<dbReference type="GO" id="GO:0032993">
    <property type="term" value="C:protein-DNA complex"/>
    <property type="evidence" value="ECO:0007669"/>
    <property type="project" value="TreeGrafter"/>
</dbReference>
<evidence type="ECO:0000256" key="5">
    <source>
        <dbReference type="PIRNR" id="PIRNR002096"/>
    </source>
</evidence>
<dbReference type="FunFam" id="4.10.430.10:FF:000001">
    <property type="entry name" value="DNA-binding protein"/>
    <property type="match status" value="1"/>
</dbReference>
<evidence type="ECO:0000256" key="6">
    <source>
        <dbReference type="PIRSR" id="PIRSR002096-1"/>
    </source>
</evidence>
<dbReference type="InterPro" id="IPR054180">
    <property type="entry name" value="H-NS-like_N"/>
</dbReference>
<dbReference type="GO" id="GO:0003681">
    <property type="term" value="F:bent DNA binding"/>
    <property type="evidence" value="ECO:0007669"/>
    <property type="project" value="TreeGrafter"/>
</dbReference>
<dbReference type="RefSeq" id="WP_115631998.1">
    <property type="nucleotide sequence ID" value="NZ_UIGI01000002.1"/>
</dbReference>
<dbReference type="InterPro" id="IPR027454">
    <property type="entry name" value="Histone_HNS_N"/>
</dbReference>
<comment type="similarity">
    <text evidence="2 5">Belongs to the histone-like protein H-NS family.</text>
</comment>
<dbReference type="GO" id="GO:0005829">
    <property type="term" value="C:cytosol"/>
    <property type="evidence" value="ECO:0007669"/>
    <property type="project" value="TreeGrafter"/>
</dbReference>
<dbReference type="InterPro" id="IPR001801">
    <property type="entry name" value="Histone_HNS"/>
</dbReference>
<dbReference type="SUPFAM" id="SSF81273">
    <property type="entry name" value="H-NS histone-like proteins"/>
    <property type="match status" value="2"/>
</dbReference>
<accession>A0A381KPQ0</accession>
<dbReference type="PANTHER" id="PTHR38097">
    <property type="match status" value="1"/>
</dbReference>
<dbReference type="Gene3D" id="1.10.287.1050">
    <property type="entry name" value="H-NS histone-like proteins"/>
    <property type="match status" value="1"/>
</dbReference>
<dbReference type="InterPro" id="IPR027444">
    <property type="entry name" value="H-NS_C_dom"/>
</dbReference>
<dbReference type="Proteomes" id="UP000255528">
    <property type="component" value="Unassembled WGS sequence"/>
</dbReference>
<feature type="DNA-binding region" evidence="6">
    <location>
        <begin position="112"/>
        <end position="117"/>
    </location>
</feature>
<evidence type="ECO:0000256" key="3">
    <source>
        <dbReference type="ARBA" id="ARBA00022490"/>
    </source>
</evidence>
<dbReference type="FunFam" id="1.10.287.1050:FF:000001">
    <property type="entry name" value="DNA-binding protein"/>
    <property type="match status" value="1"/>
</dbReference>
<evidence type="ECO:0000313" key="8">
    <source>
        <dbReference type="EMBL" id="SUY92757.1"/>
    </source>
</evidence>
<name>A0A381KPQ0_9ENTR</name>
<dbReference type="GO" id="GO:0001217">
    <property type="term" value="F:DNA-binding transcription repressor activity"/>
    <property type="evidence" value="ECO:0007669"/>
    <property type="project" value="TreeGrafter"/>
</dbReference>
<dbReference type="AlphaFoldDB" id="A0A381KPQ0"/>
<keyword evidence="3" id="KW-0963">Cytoplasm</keyword>